<organism evidence="5 6">
    <name type="scientific">Anolis carolinensis</name>
    <name type="common">Green anole</name>
    <name type="synonym">American chameleon</name>
    <dbReference type="NCBI Taxonomy" id="28377"/>
    <lineage>
        <taxon>Eukaryota</taxon>
        <taxon>Metazoa</taxon>
        <taxon>Chordata</taxon>
        <taxon>Craniata</taxon>
        <taxon>Vertebrata</taxon>
        <taxon>Euteleostomi</taxon>
        <taxon>Lepidosauria</taxon>
        <taxon>Squamata</taxon>
        <taxon>Bifurcata</taxon>
        <taxon>Unidentata</taxon>
        <taxon>Episquamata</taxon>
        <taxon>Toxicofera</taxon>
        <taxon>Iguania</taxon>
        <taxon>Dactyloidae</taxon>
        <taxon>Anolis</taxon>
    </lineage>
</organism>
<proteinExistence type="predicted"/>
<evidence type="ECO:0000256" key="1">
    <source>
        <dbReference type="SAM" id="Coils"/>
    </source>
</evidence>
<dbReference type="PROSITE" id="PS50003">
    <property type="entry name" value="PH_DOMAIN"/>
    <property type="match status" value="1"/>
</dbReference>
<gene>
    <name evidence="5" type="primary">PLEKHA6</name>
</gene>
<feature type="region of interest" description="Disordered" evidence="2">
    <location>
        <begin position="242"/>
        <end position="418"/>
    </location>
</feature>
<dbReference type="InterPro" id="IPR011993">
    <property type="entry name" value="PH-like_dom_sf"/>
</dbReference>
<dbReference type="CDD" id="cd00201">
    <property type="entry name" value="WW"/>
    <property type="match status" value="1"/>
</dbReference>
<dbReference type="SMART" id="SM00456">
    <property type="entry name" value="WW"/>
    <property type="match status" value="1"/>
</dbReference>
<feature type="compositionally biased region" description="Polar residues" evidence="2">
    <location>
        <begin position="869"/>
        <end position="878"/>
    </location>
</feature>
<accession>A0A803U144</accession>
<dbReference type="SMART" id="SM00233">
    <property type="entry name" value="PH"/>
    <property type="match status" value="1"/>
</dbReference>
<reference evidence="5 6" key="1">
    <citation type="submission" date="2009-12" db="EMBL/GenBank/DDBJ databases">
        <title>The Genome Sequence of Anolis carolinensis (Green Anole Lizard).</title>
        <authorList>
            <consortium name="The Genome Sequencing Platform"/>
            <person name="Di Palma F."/>
            <person name="Alfoldi J."/>
            <person name="Heiman D."/>
            <person name="Young S."/>
            <person name="Grabherr M."/>
            <person name="Johnson J."/>
            <person name="Lander E.S."/>
            <person name="Lindblad-Toh K."/>
        </authorList>
    </citation>
    <scope>NUCLEOTIDE SEQUENCE [LARGE SCALE GENOMIC DNA]</scope>
    <source>
        <strain evidence="5 6">JBL SC #1</strain>
    </source>
</reference>
<reference evidence="5" key="3">
    <citation type="submission" date="2025-09" db="UniProtKB">
        <authorList>
            <consortium name="Ensembl"/>
        </authorList>
    </citation>
    <scope>IDENTIFICATION</scope>
</reference>
<dbReference type="SUPFAM" id="SSF51045">
    <property type="entry name" value="WW domain"/>
    <property type="match status" value="1"/>
</dbReference>
<dbReference type="InterPro" id="IPR040392">
    <property type="entry name" value="PKHA4-7_PH"/>
</dbReference>
<dbReference type="GeneTree" id="ENSGT00940000159692"/>
<feature type="compositionally biased region" description="Polar residues" evidence="2">
    <location>
        <begin position="922"/>
        <end position="931"/>
    </location>
</feature>
<feature type="region of interest" description="Disordered" evidence="2">
    <location>
        <begin position="739"/>
        <end position="832"/>
    </location>
</feature>
<dbReference type="PROSITE" id="PS01159">
    <property type="entry name" value="WW_DOMAIN_1"/>
    <property type="match status" value="1"/>
</dbReference>
<keyword evidence="1" id="KW-0175">Coiled coil</keyword>
<feature type="compositionally biased region" description="Basic residues" evidence="2">
    <location>
        <begin position="905"/>
        <end position="919"/>
    </location>
</feature>
<dbReference type="Gene3D" id="2.30.29.30">
    <property type="entry name" value="Pleckstrin-homology domain (PH domain)/Phosphotyrosine-binding domain (PTB)"/>
    <property type="match status" value="1"/>
</dbReference>
<feature type="compositionally biased region" description="Low complexity" evidence="2">
    <location>
        <begin position="521"/>
        <end position="531"/>
    </location>
</feature>
<feature type="region of interest" description="Disordered" evidence="2">
    <location>
        <begin position="869"/>
        <end position="888"/>
    </location>
</feature>
<feature type="compositionally biased region" description="Polar residues" evidence="2">
    <location>
        <begin position="788"/>
        <end position="806"/>
    </location>
</feature>
<dbReference type="CDD" id="cd13248">
    <property type="entry name" value="PH_PEPP1_2_3"/>
    <property type="match status" value="1"/>
</dbReference>
<evidence type="ECO:0000259" key="4">
    <source>
        <dbReference type="PROSITE" id="PS50020"/>
    </source>
</evidence>
<dbReference type="PANTHER" id="PTHR12752:SF5">
    <property type="entry name" value="PLECKSTRIN HOMOLOGY DOMAIN-CONTAINING FAMILY A MEMBER 6"/>
    <property type="match status" value="1"/>
</dbReference>
<feature type="compositionally biased region" description="Polar residues" evidence="2">
    <location>
        <begin position="383"/>
        <end position="394"/>
    </location>
</feature>
<evidence type="ECO:0000256" key="2">
    <source>
        <dbReference type="SAM" id="MobiDB-lite"/>
    </source>
</evidence>
<name>A0A803U144_ANOCA</name>
<dbReference type="Pfam" id="PF25541">
    <property type="entry name" value="TBCA_PH"/>
    <property type="match status" value="1"/>
</dbReference>
<dbReference type="InterPro" id="IPR001202">
    <property type="entry name" value="WW_dom"/>
</dbReference>
<dbReference type="Proteomes" id="UP000001646">
    <property type="component" value="Chromosome 4"/>
</dbReference>
<dbReference type="Ensembl" id="ENSACAT00000052110.1">
    <property type="protein sequence ID" value="ENSACAP00000041184.1"/>
    <property type="gene ID" value="ENSACAG00000007602.4"/>
</dbReference>
<feature type="coiled-coil region" evidence="1">
    <location>
        <begin position="620"/>
        <end position="706"/>
    </location>
</feature>
<feature type="compositionally biased region" description="Basic and acidic residues" evidence="2">
    <location>
        <begin position="270"/>
        <end position="306"/>
    </location>
</feature>
<dbReference type="AlphaFoldDB" id="A0A803U144"/>
<dbReference type="FunFam" id="2.30.29.30:FF:000083">
    <property type="entry name" value="Pleckstrin homology domain-containing family A member 5"/>
    <property type="match status" value="1"/>
</dbReference>
<feature type="region of interest" description="Disordered" evidence="2">
    <location>
        <begin position="516"/>
        <end position="541"/>
    </location>
</feature>
<feature type="region of interest" description="Disordered" evidence="2">
    <location>
        <begin position="62"/>
        <end position="116"/>
    </location>
</feature>
<dbReference type="InterPro" id="IPR001849">
    <property type="entry name" value="PH_domain"/>
</dbReference>
<feature type="region of interest" description="Disordered" evidence="2">
    <location>
        <begin position="899"/>
        <end position="941"/>
    </location>
</feature>
<dbReference type="InterPro" id="IPR057971">
    <property type="entry name" value="PKHA4-7_TBCA"/>
</dbReference>
<feature type="domain" description="PH" evidence="3">
    <location>
        <begin position="120"/>
        <end position="239"/>
    </location>
</feature>
<dbReference type="Pfam" id="PF00169">
    <property type="entry name" value="PH"/>
    <property type="match status" value="1"/>
</dbReference>
<dbReference type="Bgee" id="ENSACAG00000007602">
    <property type="expression patterns" value="Expressed in testis and 10 other cell types or tissues"/>
</dbReference>
<dbReference type="SUPFAM" id="SSF50729">
    <property type="entry name" value="PH domain-like"/>
    <property type="match status" value="1"/>
</dbReference>
<reference evidence="5" key="2">
    <citation type="submission" date="2025-08" db="UniProtKB">
        <authorList>
            <consortium name="Ensembl"/>
        </authorList>
    </citation>
    <scope>IDENTIFICATION</scope>
</reference>
<dbReference type="PROSITE" id="PS50020">
    <property type="entry name" value="WW_DOMAIN_2"/>
    <property type="match status" value="1"/>
</dbReference>
<feature type="compositionally biased region" description="Low complexity" evidence="2">
    <location>
        <begin position="763"/>
        <end position="787"/>
    </location>
</feature>
<dbReference type="Gene3D" id="2.20.70.10">
    <property type="match status" value="1"/>
</dbReference>
<dbReference type="PANTHER" id="PTHR12752">
    <property type="entry name" value="PHOSPHOINOSITOL 3-PHOSPHATE-BINDING PROTEIN"/>
    <property type="match status" value="1"/>
</dbReference>
<feature type="domain" description="WW" evidence="4">
    <location>
        <begin position="10"/>
        <end position="43"/>
    </location>
</feature>
<evidence type="ECO:0000313" key="6">
    <source>
        <dbReference type="Proteomes" id="UP000001646"/>
    </source>
</evidence>
<evidence type="ECO:0000313" key="5">
    <source>
        <dbReference type="Ensembl" id="ENSACAP00000041184.1"/>
    </source>
</evidence>
<protein>
    <submittedName>
        <fullName evidence="5">Pleckstrin homology domain containing A6</fullName>
    </submittedName>
</protein>
<dbReference type="InterPro" id="IPR036020">
    <property type="entry name" value="WW_dom_sf"/>
</dbReference>
<sequence>MMSAFVTLFLELPKGWEMDTTAIGAIYFINHNERRNTFLNPVTGQIPEENNQFDLQRSALDMSNKATSKRPAAVSSESSNHTMVSEPPQERTNGRTSRSSRKGIAFGKRSNSMKRNPSAAVTKSGWLFKQASSGVKQWNKRWFVLVDRCLFYYKDEKEESILGSIPLLSFRVAAVQPSDNISRKYTFKVTVCWMEETPGNNKKSLSPQAEHAGIRTYFFSAENSEEQETWIQAMGEAARVQIPPAQRHEKIDSENIPPSKNHHRSISARDSAKAEPEAKTRGEGDGRGSEKTERKQERVESKKEPMVKANGIVSQDIPSEPGSPYPEASRMPAGVERPAQPNGWQYASPSRPGSMAFPQHDSETAVTHRSFAPRTNPEKIAQRKSSMTQLQQWVNLRRGAPSSEELQSPTRFYPMSRRAPDYYPPYSPQYSEDYQYYPPGVRPDSICSMPAYERVSPQWTVDDKRHSFRNSGSYQLRDWKEQPSYGRQDVPIWIPGPTRPPVYYDEMDAASDSLRRMSLQPRSRSVPRSPSQGSYSRARVYSPVRSPSARFERVPPRSEEIYAEPTSYMMRRSVSSPKYDYLGDRRHVPAGMFPFNYPASPTVHDKMKLLGKLCEQNKVMREQERLVQQLRAEKESLESALMGTHQELEMFGSQPAYPEKLLHKKESLQNQLINIRVELSQASTALANSTIEYENLEGEVSTLHDDLWEQLNLDIQNEMLNRQIQKEIWRIQDVMEGLRKNNPSRGTDTAKHRVTLGPSGTYSSNSPASPLSSASLTSPLSPFSLVSGSQSSPTKQGSTESKSSYEQSKKDHHRTSASHSAAEPGLLQTRQDQDVDKQVALNKVGIVPPRTKSPMDDDITPTSGVVRRSASTLSNGLNSRDRPKSAVFSNEVKTKMSVEEQIDRMKRHQSGSMKEKRRSLQLPANQQQADSPVSKAPASYKVVRRHRSIHEVDISDLEAALRSEDTGKMYETPREEIARLRKMELEPEHYDVDISKELSTPDKVLIPERYVELEPDSPLSPEEMKEKQKKVERIKTLIAKSSLQNVVPLSEGEVDVSQDPETQLQEQEKRIEISCALAAEASRRGRMLSGKVQTHTMLQERLGNRVHASPKEGLWFPLVSFPGHILFCLSI</sequence>
<keyword evidence="6" id="KW-1185">Reference proteome</keyword>
<evidence type="ECO:0000259" key="3">
    <source>
        <dbReference type="PROSITE" id="PS50003"/>
    </source>
</evidence>